<dbReference type="KEGG" id="epa:110248603"/>
<feature type="signal peptide" evidence="1">
    <location>
        <begin position="1"/>
        <end position="26"/>
    </location>
</feature>
<keyword evidence="3" id="KW-1185">Reference proteome</keyword>
<accession>A0A913XW68</accession>
<dbReference type="AlphaFoldDB" id="A0A913XW68"/>
<dbReference type="EnsemblMetazoa" id="XM_021055150.1">
    <property type="protein sequence ID" value="XP_020910809.1"/>
    <property type="gene ID" value="LOC110248603"/>
</dbReference>
<dbReference type="EnsemblMetazoa" id="XM_021055149.1">
    <property type="protein sequence ID" value="XP_020910808.1"/>
    <property type="gene ID" value="LOC110248603"/>
</dbReference>
<proteinExistence type="predicted"/>
<dbReference type="OrthoDB" id="5985814at2759"/>
<dbReference type="OMA" id="AIKDHFY"/>
<name>A0A913XW68_EXADI</name>
<evidence type="ECO:0000256" key="1">
    <source>
        <dbReference type="SAM" id="SignalP"/>
    </source>
</evidence>
<reference evidence="2" key="1">
    <citation type="submission" date="2022-11" db="UniProtKB">
        <authorList>
            <consortium name="EnsemblMetazoa"/>
        </authorList>
    </citation>
    <scope>IDENTIFICATION</scope>
</reference>
<evidence type="ECO:0000313" key="2">
    <source>
        <dbReference type="EnsemblMetazoa" id="XP_020910808.1"/>
    </source>
</evidence>
<evidence type="ECO:0000313" key="3">
    <source>
        <dbReference type="Proteomes" id="UP000887567"/>
    </source>
</evidence>
<sequence length="147" mass="16267">MVSVKNILAVFSVVIILICLFTKSSGSPIVSPFYKPKNGHGFEKENYIKDHYYAEYEQGKKDQIASLRKLDKHKVKLTREALLKATSAQTSALVAAAQAARSSLQIAKLARKAQEISVRRASWVLKTVRTAAKAEEVAVNAIESLFM</sequence>
<dbReference type="Proteomes" id="UP000887567">
    <property type="component" value="Unplaced"/>
</dbReference>
<feature type="chain" id="PRO_5038275481" evidence="1">
    <location>
        <begin position="27"/>
        <end position="147"/>
    </location>
</feature>
<keyword evidence="1" id="KW-0732">Signal</keyword>
<dbReference type="GeneID" id="110248603"/>
<protein>
    <submittedName>
        <fullName evidence="2">Uncharacterized protein</fullName>
    </submittedName>
</protein>
<dbReference type="RefSeq" id="XP_020910809.1">
    <property type="nucleotide sequence ID" value="XM_021055150.1"/>
</dbReference>
<organism evidence="2 3">
    <name type="scientific">Exaiptasia diaphana</name>
    <name type="common">Tropical sea anemone</name>
    <name type="synonym">Aiptasia pulchella</name>
    <dbReference type="NCBI Taxonomy" id="2652724"/>
    <lineage>
        <taxon>Eukaryota</taxon>
        <taxon>Metazoa</taxon>
        <taxon>Cnidaria</taxon>
        <taxon>Anthozoa</taxon>
        <taxon>Hexacorallia</taxon>
        <taxon>Actiniaria</taxon>
        <taxon>Aiptasiidae</taxon>
        <taxon>Exaiptasia</taxon>
    </lineage>
</organism>
<dbReference type="RefSeq" id="XP_020910808.1">
    <property type="nucleotide sequence ID" value="XM_021055149.1"/>
</dbReference>